<dbReference type="PROSITE" id="PS50048">
    <property type="entry name" value="ZN2_CY6_FUNGAL_2"/>
    <property type="match status" value="1"/>
</dbReference>
<evidence type="ECO:0000256" key="7">
    <source>
        <dbReference type="SAM" id="MobiDB-lite"/>
    </source>
</evidence>
<feature type="compositionally biased region" description="Basic and acidic residues" evidence="7">
    <location>
        <begin position="719"/>
        <end position="728"/>
    </location>
</feature>
<dbReference type="CDD" id="cd00067">
    <property type="entry name" value="GAL4"/>
    <property type="match status" value="1"/>
</dbReference>
<feature type="region of interest" description="Disordered" evidence="7">
    <location>
        <begin position="697"/>
        <end position="728"/>
    </location>
</feature>
<dbReference type="AlphaFoldDB" id="A0A5N6DE67"/>
<evidence type="ECO:0000313" key="9">
    <source>
        <dbReference type="EMBL" id="KAB8202583.1"/>
    </source>
</evidence>
<name>A0A5N6DE67_ASPPA</name>
<feature type="compositionally biased region" description="Polar residues" evidence="7">
    <location>
        <begin position="697"/>
        <end position="716"/>
    </location>
</feature>
<feature type="domain" description="Zn(2)-C6 fungal-type" evidence="8">
    <location>
        <begin position="40"/>
        <end position="70"/>
    </location>
</feature>
<evidence type="ECO:0000259" key="8">
    <source>
        <dbReference type="PROSITE" id="PS50048"/>
    </source>
</evidence>
<keyword evidence="6" id="KW-0539">Nucleus</keyword>
<proteinExistence type="predicted"/>
<dbReference type="GO" id="GO:0008270">
    <property type="term" value="F:zinc ion binding"/>
    <property type="evidence" value="ECO:0007669"/>
    <property type="project" value="InterPro"/>
</dbReference>
<keyword evidence="5" id="KW-0804">Transcription</keyword>
<protein>
    <recommendedName>
        <fullName evidence="8">Zn(2)-C6 fungal-type domain-containing protein</fullName>
    </recommendedName>
</protein>
<gene>
    <name evidence="9" type="ORF">BDV34DRAFT_148481</name>
</gene>
<keyword evidence="10" id="KW-1185">Reference proteome</keyword>
<dbReference type="PANTHER" id="PTHR31845:SF39">
    <property type="entry name" value="TRANSCRIPTION FACTOR PBCR-RELATED"/>
    <property type="match status" value="1"/>
</dbReference>
<organism evidence="9 10">
    <name type="scientific">Aspergillus parasiticus</name>
    <dbReference type="NCBI Taxonomy" id="5067"/>
    <lineage>
        <taxon>Eukaryota</taxon>
        <taxon>Fungi</taxon>
        <taxon>Dikarya</taxon>
        <taxon>Ascomycota</taxon>
        <taxon>Pezizomycotina</taxon>
        <taxon>Eurotiomycetes</taxon>
        <taxon>Eurotiomycetidae</taxon>
        <taxon>Eurotiales</taxon>
        <taxon>Aspergillaceae</taxon>
        <taxon>Aspergillus</taxon>
        <taxon>Aspergillus subgen. Circumdati</taxon>
    </lineage>
</organism>
<evidence type="ECO:0000256" key="5">
    <source>
        <dbReference type="ARBA" id="ARBA00023163"/>
    </source>
</evidence>
<comment type="subcellular location">
    <subcellularLocation>
        <location evidence="1">Nucleus</location>
    </subcellularLocation>
</comment>
<dbReference type="SUPFAM" id="SSF57701">
    <property type="entry name" value="Zn2/Cys6 DNA-binding domain"/>
    <property type="match status" value="1"/>
</dbReference>
<keyword evidence="2" id="KW-0862">Zinc</keyword>
<keyword evidence="4" id="KW-0238">DNA-binding</keyword>
<dbReference type="GO" id="GO:0009893">
    <property type="term" value="P:positive regulation of metabolic process"/>
    <property type="evidence" value="ECO:0007669"/>
    <property type="project" value="UniProtKB-ARBA"/>
</dbReference>
<accession>A0A5N6DE67</accession>
<dbReference type="Proteomes" id="UP000326532">
    <property type="component" value="Unassembled WGS sequence"/>
</dbReference>
<dbReference type="Gene3D" id="4.10.240.10">
    <property type="entry name" value="Zn(2)-C6 fungal-type DNA-binding domain"/>
    <property type="match status" value="1"/>
</dbReference>
<feature type="region of interest" description="Disordered" evidence="7">
    <location>
        <begin position="1"/>
        <end position="29"/>
    </location>
</feature>
<dbReference type="InterPro" id="IPR001138">
    <property type="entry name" value="Zn2Cys6_DnaBD"/>
</dbReference>
<dbReference type="SMART" id="SM00066">
    <property type="entry name" value="GAL4"/>
    <property type="match status" value="1"/>
</dbReference>
<dbReference type="GO" id="GO:0005634">
    <property type="term" value="C:nucleus"/>
    <property type="evidence" value="ECO:0007669"/>
    <property type="project" value="UniProtKB-SubCell"/>
</dbReference>
<sequence>MRVRSSDAMETMDSKIAAETSDEQSQHGLASLQNTNIPRACHSCHVSKVRCNQPIPGMPCLRCQKASKPCFPADKPQKNRQQLNDRILDIQSKIDKMISSAVKQEATDNRTRSSAESFPAWPADLTSVSNISGQHGWAPSVGTALPMPSSVSSGAVDLKTSIQSVLDKAITPYLDHATAETMLSRYMTNMAPTFPAVVFPPGTTAADIRKDNPILLLAILDVASSGFCELEIQRRLRKLVVQTYVHCMLRSDQYTLGLLQALIVSATWYRSIEPLEPGEQMDIYQIGHTAANMALIMGLGDKLNNRESSALPEEGQTDRRQTAQAELLRARRVWLGCHYICSNTSMSLRAPNVMRWTHCMDECLEILETSPDAFPSDKVLCQHIRLQQITEEAAMQLSLKDPSSSQSLQAIQIQTSYTLSKRQLSDWCNSIREDDFDGALQLSYYFSSLYLNEVAFCTASENTTSNAEAPSKDQTSATITIPADIFSECVETMDHIFRVFTSLDMSAIRVLPAVHLIRMIYTALILVKLHFAAITSTNEDAKPQIDRLRVSKRLGCIIQMFAGWGPLWPATKLTAVFRRIRSWFEDDDMMKRDGSWLNVWRLGPPSLSLEDTQSSTGLLGPSDGSFLSPGPQDPSWTVSVDPNILDTIPLSFNPPLELSSSGFTPTSGECMISNMIDTRDIDATLNMDLELEQLPTMSFDSNNPQLPLSHDSNGTFYDSRAEDRRRNN</sequence>
<dbReference type="VEuPathDB" id="FungiDB:BDV34DRAFT_148481"/>
<dbReference type="GO" id="GO:0000981">
    <property type="term" value="F:DNA-binding transcription factor activity, RNA polymerase II-specific"/>
    <property type="evidence" value="ECO:0007669"/>
    <property type="project" value="InterPro"/>
</dbReference>
<dbReference type="CDD" id="cd12148">
    <property type="entry name" value="fungal_TF_MHR"/>
    <property type="match status" value="1"/>
</dbReference>
<dbReference type="OMA" id="YQISHTA"/>
<evidence type="ECO:0000256" key="2">
    <source>
        <dbReference type="ARBA" id="ARBA00022833"/>
    </source>
</evidence>
<dbReference type="PROSITE" id="PS00463">
    <property type="entry name" value="ZN2_CY6_FUNGAL_1"/>
    <property type="match status" value="1"/>
</dbReference>
<dbReference type="GO" id="GO:0000976">
    <property type="term" value="F:transcription cis-regulatory region binding"/>
    <property type="evidence" value="ECO:0007669"/>
    <property type="project" value="TreeGrafter"/>
</dbReference>
<evidence type="ECO:0000313" key="10">
    <source>
        <dbReference type="Proteomes" id="UP000326532"/>
    </source>
</evidence>
<reference evidence="9 10" key="1">
    <citation type="submission" date="2019-04" db="EMBL/GenBank/DDBJ databases">
        <title>Fungal friends and foes A comparative genomics study of 23 Aspergillus species from section Flavi.</title>
        <authorList>
            <consortium name="DOE Joint Genome Institute"/>
            <person name="Kjaerbolling I."/>
            <person name="Vesth T.C."/>
            <person name="Frisvad J.C."/>
            <person name="Nybo J.L."/>
            <person name="Theobald S."/>
            <person name="Kildgaard S."/>
            <person name="Petersen T.I."/>
            <person name="Kuo A."/>
            <person name="Sato A."/>
            <person name="Lyhne E.K."/>
            <person name="Kogle M.E."/>
            <person name="Wiebenga A."/>
            <person name="Kun R.S."/>
            <person name="Lubbers R.J."/>
            <person name="Makela M.R."/>
            <person name="Barry K."/>
            <person name="Chovatia M."/>
            <person name="Clum A."/>
            <person name="Daum C."/>
            <person name="Haridas S."/>
            <person name="He G."/>
            <person name="LaButti K."/>
            <person name="Lipzen A."/>
            <person name="Mondo S."/>
            <person name="Pangilinan J."/>
            <person name="Riley R."/>
            <person name="Salamov A."/>
            <person name="Simmons B.A."/>
            <person name="Magnuson J.K."/>
            <person name="Henrissat B."/>
            <person name="Mortensen U.H."/>
            <person name="Larsen T.O."/>
            <person name="De vries R.P."/>
            <person name="Grigoriev I.V."/>
            <person name="Machida M."/>
            <person name="Baker S.E."/>
            <person name="Andersen M.R."/>
        </authorList>
    </citation>
    <scope>NUCLEOTIDE SEQUENCE [LARGE SCALE GENOMIC DNA]</scope>
    <source>
        <strain evidence="9 10">CBS 117618</strain>
    </source>
</reference>
<evidence type="ECO:0000256" key="4">
    <source>
        <dbReference type="ARBA" id="ARBA00023125"/>
    </source>
</evidence>
<evidence type="ECO:0000256" key="6">
    <source>
        <dbReference type="ARBA" id="ARBA00023242"/>
    </source>
</evidence>
<dbReference type="InterPro" id="IPR036864">
    <property type="entry name" value="Zn2-C6_fun-type_DNA-bd_sf"/>
</dbReference>
<feature type="region of interest" description="Disordered" evidence="7">
    <location>
        <begin position="611"/>
        <end position="633"/>
    </location>
</feature>
<dbReference type="EMBL" id="ML735002">
    <property type="protein sequence ID" value="KAB8202583.1"/>
    <property type="molecule type" value="Genomic_DNA"/>
</dbReference>
<keyword evidence="3" id="KW-0805">Transcription regulation</keyword>
<dbReference type="Pfam" id="PF00172">
    <property type="entry name" value="Zn_clus"/>
    <property type="match status" value="1"/>
</dbReference>
<evidence type="ECO:0000256" key="3">
    <source>
        <dbReference type="ARBA" id="ARBA00023015"/>
    </source>
</evidence>
<dbReference type="PANTHER" id="PTHR31845">
    <property type="entry name" value="FINGER DOMAIN PROTEIN, PUTATIVE-RELATED"/>
    <property type="match status" value="1"/>
</dbReference>
<dbReference type="InterPro" id="IPR051089">
    <property type="entry name" value="prtT"/>
</dbReference>
<evidence type="ECO:0000256" key="1">
    <source>
        <dbReference type="ARBA" id="ARBA00004123"/>
    </source>
</evidence>